<proteinExistence type="predicted"/>
<comment type="caution">
    <text evidence="2">The sequence shown here is derived from an EMBL/GenBank/DDBJ whole genome shotgun (WGS) entry which is preliminary data.</text>
</comment>
<dbReference type="InterPro" id="IPR036116">
    <property type="entry name" value="FN3_sf"/>
</dbReference>
<protein>
    <recommendedName>
        <fullName evidence="1">Fibronectin type-III domain-containing protein</fullName>
    </recommendedName>
</protein>
<feature type="domain" description="Fibronectin type-III" evidence="1">
    <location>
        <begin position="361"/>
        <end position="461"/>
    </location>
</feature>
<dbReference type="Proteomes" id="UP000023152">
    <property type="component" value="Unassembled WGS sequence"/>
</dbReference>
<dbReference type="EMBL" id="ASPP01010330">
    <property type="protein sequence ID" value="ETO22969.1"/>
    <property type="molecule type" value="Genomic_DNA"/>
</dbReference>
<keyword evidence="3" id="KW-1185">Reference proteome</keyword>
<dbReference type="PROSITE" id="PS50853">
    <property type="entry name" value="FN3"/>
    <property type="match status" value="1"/>
</dbReference>
<dbReference type="SMART" id="SM00060">
    <property type="entry name" value="FN3"/>
    <property type="match status" value="2"/>
</dbReference>
<accession>X6NB38</accession>
<evidence type="ECO:0000313" key="3">
    <source>
        <dbReference type="Proteomes" id="UP000023152"/>
    </source>
</evidence>
<dbReference type="SUPFAM" id="SSF49265">
    <property type="entry name" value="Fibronectin type III"/>
    <property type="match status" value="2"/>
</dbReference>
<dbReference type="AlphaFoldDB" id="X6NB38"/>
<reference evidence="2 3" key="1">
    <citation type="journal article" date="2013" name="Curr. Biol.">
        <title>The Genome of the Foraminiferan Reticulomyxa filosa.</title>
        <authorList>
            <person name="Glockner G."/>
            <person name="Hulsmann N."/>
            <person name="Schleicher M."/>
            <person name="Noegel A.A."/>
            <person name="Eichinger L."/>
            <person name="Gallinger C."/>
            <person name="Pawlowski J."/>
            <person name="Sierra R."/>
            <person name="Euteneuer U."/>
            <person name="Pillet L."/>
            <person name="Moustafa A."/>
            <person name="Platzer M."/>
            <person name="Groth M."/>
            <person name="Szafranski K."/>
            <person name="Schliwa M."/>
        </authorList>
    </citation>
    <scope>NUCLEOTIDE SEQUENCE [LARGE SCALE GENOMIC DNA]</scope>
</reference>
<name>X6NB38_RETFI</name>
<gene>
    <name evidence="2" type="ORF">RFI_14222</name>
</gene>
<sequence>MSSAEIEPGIILSLLSTSIISKKQNTEKTKNEGSDGVTVRVHVDDGTKRKEEYYATDIVLKSRNYSELISSIQGQLSQKFPNIMNNDDSSGVQWKLVTYGEANDIGNDEDLQIEFMDNEETLHLLTIRVFVDDGTKTTKSECRFKDIRMKTLDYDQLMERIKLEFANDVPHILRNNYSPNLKWKPVSFKEASKQLQECSNDVDVMDTDGLQEEMFNSDDESDASSNGINKFLTKSIIYMYIYVYDCLHSSHNLIIIKVTITPTKLKIVSIDTTRIGISWSVEHFVLKKIESFVNRLNEKSSWKFCFVSFYFITKLHANTVYEITLRICIDKTVVKDLIPWTPPLRVTTLKTTQDLFQSISIPRQPLFAHVTKLIENNVYLEWEPAVFASSGNEKNAVQIVYGIREYYHNKGRIIAKAIDTHSAQLKLHPGSDYLVTVSAKNKATNEITKESPPVMFQVLSAEQAKTFGTQTMPSPPSFVCIFDDSTSPTTPMTWVCWRSPFQSLGEISYEVQIGSTWMPVSSAVKHLLTKKNSNSTLCVRTVCQWQSQNYRSKPTESFPMVW</sequence>
<evidence type="ECO:0000313" key="2">
    <source>
        <dbReference type="EMBL" id="ETO22969.1"/>
    </source>
</evidence>
<dbReference type="InterPro" id="IPR003961">
    <property type="entry name" value="FN3_dom"/>
</dbReference>
<evidence type="ECO:0000259" key="1">
    <source>
        <dbReference type="PROSITE" id="PS50853"/>
    </source>
</evidence>
<organism evidence="2 3">
    <name type="scientific">Reticulomyxa filosa</name>
    <dbReference type="NCBI Taxonomy" id="46433"/>
    <lineage>
        <taxon>Eukaryota</taxon>
        <taxon>Sar</taxon>
        <taxon>Rhizaria</taxon>
        <taxon>Retaria</taxon>
        <taxon>Foraminifera</taxon>
        <taxon>Monothalamids</taxon>
        <taxon>Reticulomyxidae</taxon>
        <taxon>Reticulomyxa</taxon>
    </lineage>
</organism>